<evidence type="ECO:0000313" key="1">
    <source>
        <dbReference type="EMBL" id="KZO96157.1"/>
    </source>
</evidence>
<keyword evidence="2" id="KW-1185">Reference proteome</keyword>
<gene>
    <name evidence="1" type="ORF">CALVIDRAFT_136393</name>
</gene>
<proteinExistence type="predicted"/>
<name>A0A167LYC9_CALVF</name>
<dbReference type="EMBL" id="KV417285">
    <property type="protein sequence ID" value="KZO96157.1"/>
    <property type="molecule type" value="Genomic_DNA"/>
</dbReference>
<accession>A0A167LYC9</accession>
<dbReference type="InterPro" id="IPR032675">
    <property type="entry name" value="LRR_dom_sf"/>
</dbReference>
<dbReference type="OrthoDB" id="3171058at2759"/>
<dbReference type="AlphaFoldDB" id="A0A167LYC9"/>
<reference evidence="1 2" key="1">
    <citation type="journal article" date="2016" name="Mol. Biol. Evol.">
        <title>Comparative Genomics of Early-Diverging Mushroom-Forming Fungi Provides Insights into the Origins of Lignocellulose Decay Capabilities.</title>
        <authorList>
            <person name="Nagy L.G."/>
            <person name="Riley R."/>
            <person name="Tritt A."/>
            <person name="Adam C."/>
            <person name="Daum C."/>
            <person name="Floudas D."/>
            <person name="Sun H."/>
            <person name="Yadav J.S."/>
            <person name="Pangilinan J."/>
            <person name="Larsson K.H."/>
            <person name="Matsuura K."/>
            <person name="Barry K."/>
            <person name="Labutti K."/>
            <person name="Kuo R."/>
            <person name="Ohm R.A."/>
            <person name="Bhattacharya S.S."/>
            <person name="Shirouzu T."/>
            <person name="Yoshinaga Y."/>
            <person name="Martin F.M."/>
            <person name="Grigoriev I.V."/>
            <person name="Hibbett D.S."/>
        </authorList>
    </citation>
    <scope>NUCLEOTIDE SEQUENCE [LARGE SCALE GENOMIC DNA]</scope>
    <source>
        <strain evidence="1 2">TUFC12733</strain>
    </source>
</reference>
<dbReference type="Proteomes" id="UP000076738">
    <property type="component" value="Unassembled WGS sequence"/>
</dbReference>
<sequence>MDSTSCSKLKQDVWRYIFEEILEESIEECDSADVILPLLLVCKEWKVIALPLLYRYLRFHEPTSITKCQRTLVQQGIRGAYPGNSTRCIRLLVGTSWPDNTVPRLEKLLRYTPRLKVFYAPMLPVGTDILDTLGEACGPLLKRLDIAIGGNSTEATLQVALLTRFTSLVQLDIHLLDMAQIHTPDTPALDMPSLQILSLSCYTDEPLSALVHFLCRSSFAALDTLTLTIRDSAGLPLGRTPCETILPLLETFGHQLSVLTLHVPQSEDVARLLFPPLKAVIRIELFSTPPNDIGRFLPESLQLLRLAIDFEDRTQLQDLLQCLENLRDMEPKTDALKVVFLQSWTTNERFRWSTIGTLNPALAGHLMTRSIWLQSKGIKLVDGAGSCMTWSAR</sequence>
<dbReference type="Gene3D" id="3.80.10.10">
    <property type="entry name" value="Ribonuclease Inhibitor"/>
    <property type="match status" value="1"/>
</dbReference>
<organism evidence="1 2">
    <name type="scientific">Calocera viscosa (strain TUFC12733)</name>
    <dbReference type="NCBI Taxonomy" id="1330018"/>
    <lineage>
        <taxon>Eukaryota</taxon>
        <taxon>Fungi</taxon>
        <taxon>Dikarya</taxon>
        <taxon>Basidiomycota</taxon>
        <taxon>Agaricomycotina</taxon>
        <taxon>Dacrymycetes</taxon>
        <taxon>Dacrymycetales</taxon>
        <taxon>Dacrymycetaceae</taxon>
        <taxon>Calocera</taxon>
    </lineage>
</organism>
<evidence type="ECO:0000313" key="2">
    <source>
        <dbReference type="Proteomes" id="UP000076738"/>
    </source>
</evidence>
<evidence type="ECO:0008006" key="3">
    <source>
        <dbReference type="Google" id="ProtNLM"/>
    </source>
</evidence>
<protein>
    <recommendedName>
        <fullName evidence="3">F-box domain-containing protein</fullName>
    </recommendedName>
</protein>